<reference evidence="7 8" key="1">
    <citation type="journal article" date="2016" name="Mol. Biol. Evol.">
        <title>Comparative Genomics of Early-Diverging Mushroom-Forming Fungi Provides Insights into the Origins of Lignocellulose Decay Capabilities.</title>
        <authorList>
            <person name="Nagy L.G."/>
            <person name="Riley R."/>
            <person name="Tritt A."/>
            <person name="Adam C."/>
            <person name="Daum C."/>
            <person name="Floudas D."/>
            <person name="Sun H."/>
            <person name="Yadav J.S."/>
            <person name="Pangilinan J."/>
            <person name="Larsson K.H."/>
            <person name="Matsuura K."/>
            <person name="Barry K."/>
            <person name="Labutti K."/>
            <person name="Kuo R."/>
            <person name="Ohm R.A."/>
            <person name="Bhattacharya S.S."/>
            <person name="Shirouzu T."/>
            <person name="Yoshinaga Y."/>
            <person name="Martin F.M."/>
            <person name="Grigoriev I.V."/>
            <person name="Hibbett D.S."/>
        </authorList>
    </citation>
    <scope>NUCLEOTIDE SEQUENCE [LARGE SCALE GENOMIC DNA]</scope>
    <source>
        <strain evidence="7 8">HHB12029</strain>
    </source>
</reference>
<dbReference type="Pfam" id="PF07690">
    <property type="entry name" value="MFS_1"/>
    <property type="match status" value="1"/>
</dbReference>
<feature type="transmembrane region" description="Helical" evidence="6">
    <location>
        <begin position="312"/>
        <end position="332"/>
    </location>
</feature>
<keyword evidence="4 6" id="KW-1133">Transmembrane helix</keyword>
<feature type="transmembrane region" description="Helical" evidence="6">
    <location>
        <begin position="136"/>
        <end position="160"/>
    </location>
</feature>
<comment type="subcellular location">
    <subcellularLocation>
        <location evidence="1">Membrane</location>
        <topology evidence="1">Multi-pass membrane protein</topology>
    </subcellularLocation>
</comment>
<dbReference type="OrthoDB" id="3639251at2759"/>
<proteinExistence type="predicted"/>
<evidence type="ECO:0000313" key="8">
    <source>
        <dbReference type="Proteomes" id="UP000077266"/>
    </source>
</evidence>
<dbReference type="EMBL" id="KV426330">
    <property type="protein sequence ID" value="KZV82342.1"/>
    <property type="molecule type" value="Genomic_DNA"/>
</dbReference>
<feature type="transmembrane region" description="Helical" evidence="6">
    <location>
        <begin position="431"/>
        <end position="453"/>
    </location>
</feature>
<dbReference type="FunFam" id="1.20.1250.20:FF:000018">
    <property type="entry name" value="MFS transporter permease"/>
    <property type="match status" value="1"/>
</dbReference>
<evidence type="ECO:0000313" key="7">
    <source>
        <dbReference type="EMBL" id="KZV82342.1"/>
    </source>
</evidence>
<evidence type="ECO:0000256" key="4">
    <source>
        <dbReference type="ARBA" id="ARBA00022989"/>
    </source>
</evidence>
<dbReference type="STRING" id="1314781.A0A165CEX1"/>
<dbReference type="InterPro" id="IPR011701">
    <property type="entry name" value="MFS"/>
</dbReference>
<evidence type="ECO:0000256" key="1">
    <source>
        <dbReference type="ARBA" id="ARBA00004141"/>
    </source>
</evidence>
<keyword evidence="3 6" id="KW-0812">Transmembrane</keyword>
<gene>
    <name evidence="7" type="ORF">EXIGLDRAFT_713473</name>
</gene>
<evidence type="ECO:0000256" key="3">
    <source>
        <dbReference type="ARBA" id="ARBA00022692"/>
    </source>
</evidence>
<keyword evidence="5 6" id="KW-0472">Membrane</keyword>
<feature type="transmembrane region" description="Helical" evidence="6">
    <location>
        <begin position="49"/>
        <end position="67"/>
    </location>
</feature>
<protein>
    <submittedName>
        <fullName evidence="7">MFS general substrate transporter</fullName>
    </submittedName>
</protein>
<dbReference type="FunFam" id="1.20.1250.20:FF:000013">
    <property type="entry name" value="MFS general substrate transporter"/>
    <property type="match status" value="1"/>
</dbReference>
<dbReference type="InterPro" id="IPR036259">
    <property type="entry name" value="MFS_trans_sf"/>
</dbReference>
<feature type="transmembrane region" description="Helical" evidence="6">
    <location>
        <begin position="204"/>
        <end position="227"/>
    </location>
</feature>
<dbReference type="Gene3D" id="1.20.1250.20">
    <property type="entry name" value="MFS general substrate transporter like domains"/>
    <property type="match status" value="2"/>
</dbReference>
<evidence type="ECO:0000256" key="6">
    <source>
        <dbReference type="SAM" id="Phobius"/>
    </source>
</evidence>
<feature type="transmembrane region" description="Helical" evidence="6">
    <location>
        <begin position="275"/>
        <end position="300"/>
    </location>
</feature>
<dbReference type="PANTHER" id="PTHR43791">
    <property type="entry name" value="PERMEASE-RELATED"/>
    <property type="match status" value="1"/>
</dbReference>
<evidence type="ECO:0000256" key="5">
    <source>
        <dbReference type="ARBA" id="ARBA00023136"/>
    </source>
</evidence>
<dbReference type="AlphaFoldDB" id="A0A165CEX1"/>
<dbReference type="PANTHER" id="PTHR43791:SF3">
    <property type="entry name" value="MAJOR FACILITATOR SUPERFAMILY (MFS) PROFILE DOMAIN-CONTAINING PROTEIN"/>
    <property type="match status" value="1"/>
</dbReference>
<feature type="transmembrane region" description="Helical" evidence="6">
    <location>
        <begin position="112"/>
        <end position="130"/>
    </location>
</feature>
<dbReference type="GO" id="GO:0016020">
    <property type="term" value="C:membrane"/>
    <property type="evidence" value="ECO:0007669"/>
    <property type="project" value="UniProtKB-SubCell"/>
</dbReference>
<dbReference type="Proteomes" id="UP000077266">
    <property type="component" value="Unassembled WGS sequence"/>
</dbReference>
<feature type="transmembrane region" description="Helical" evidence="6">
    <location>
        <begin position="365"/>
        <end position="386"/>
    </location>
</feature>
<accession>A0A165CEX1</accession>
<evidence type="ECO:0000256" key="2">
    <source>
        <dbReference type="ARBA" id="ARBA00022448"/>
    </source>
</evidence>
<feature type="transmembrane region" description="Helical" evidence="6">
    <location>
        <begin position="398"/>
        <end position="419"/>
    </location>
</feature>
<feature type="transmembrane region" description="Helical" evidence="6">
    <location>
        <begin position="339"/>
        <end position="359"/>
    </location>
</feature>
<organism evidence="7 8">
    <name type="scientific">Exidia glandulosa HHB12029</name>
    <dbReference type="NCBI Taxonomy" id="1314781"/>
    <lineage>
        <taxon>Eukaryota</taxon>
        <taxon>Fungi</taxon>
        <taxon>Dikarya</taxon>
        <taxon>Basidiomycota</taxon>
        <taxon>Agaricomycotina</taxon>
        <taxon>Agaricomycetes</taxon>
        <taxon>Auriculariales</taxon>
        <taxon>Exidiaceae</taxon>
        <taxon>Exidia</taxon>
    </lineage>
</organism>
<keyword evidence="2" id="KW-0813">Transport</keyword>
<name>A0A165CEX1_EXIGL</name>
<feature type="transmembrane region" description="Helical" evidence="6">
    <location>
        <begin position="87"/>
        <end position="105"/>
    </location>
</feature>
<keyword evidence="8" id="KW-1185">Reference proteome</keyword>
<feature type="transmembrane region" description="Helical" evidence="6">
    <location>
        <begin position="172"/>
        <end position="192"/>
    </location>
</feature>
<dbReference type="GO" id="GO:0022857">
    <property type="term" value="F:transmembrane transporter activity"/>
    <property type="evidence" value="ECO:0007669"/>
    <property type="project" value="InterPro"/>
</dbReference>
<sequence>MSSSDSVHSKEKASSVDKEAGVIVTVANPTDEYDATYIKKTIRKVDYRLLPILGALYAFSLIDRSNLSLARVVGAEVELKLNVGDRYSISTLLFFIPYILLEIPANLLGPRLWLGSIAFVWGSTMTGMGFVKSWQALAGCRVVLGACEAGFFPGCVYLISTWYVREEVQTRLAIFYLLSNIVAGFTPIFAYGVSTIGVAAGLYAWRWIFIISGLLTVFFALISYFLIVDFPDKARFLDEKQKTLVRDRIEYDRGDAAPDTLTFAKCLTYAKDLKIWAFAYLFCATTVPSYAMSFFLPVILAGMGYNIRDTQLLAAPPYVAATFFGLTAAYLADRTRMRGPFIIGQGLVVIIGLSMTAFAKGNGPRYGGTFLTLCGTSANVPAVLAFQSNNIVGQAKKSFASAVVIGAGGLGGIIASVAFREHDAPHYTPGLWTGVAFIIVQIIVTASLSLHFARRNAQVRKGEGEKIEGQEGFLYTL</sequence>
<dbReference type="InParanoid" id="A0A165CEX1"/>
<dbReference type="SUPFAM" id="SSF103473">
    <property type="entry name" value="MFS general substrate transporter"/>
    <property type="match status" value="1"/>
</dbReference>